<evidence type="ECO:0000256" key="1">
    <source>
        <dbReference type="ARBA" id="ARBA00001957"/>
    </source>
</evidence>
<evidence type="ECO:0000256" key="6">
    <source>
        <dbReference type="ARBA" id="ARBA00023268"/>
    </source>
</evidence>
<evidence type="ECO:0000259" key="9">
    <source>
        <dbReference type="PROSITE" id="PS50075"/>
    </source>
</evidence>
<dbReference type="InterPro" id="IPR006162">
    <property type="entry name" value="Ppantetheine_attach_site"/>
</dbReference>
<gene>
    <name evidence="11" type="ORF">SAMN05216251_10698</name>
</gene>
<dbReference type="PROSITE" id="PS00012">
    <property type="entry name" value="PHOSPHOPANTETHEINE"/>
    <property type="match status" value="1"/>
</dbReference>
<dbReference type="SUPFAM" id="SSF51735">
    <property type="entry name" value="NAD(P)-binding Rossmann-fold domains"/>
    <property type="match status" value="2"/>
</dbReference>
<dbReference type="InterPro" id="IPR014030">
    <property type="entry name" value="Ketoacyl_synth_N"/>
</dbReference>
<dbReference type="OrthoDB" id="9778690at2"/>
<feature type="domain" description="Carrier" evidence="9">
    <location>
        <begin position="1594"/>
        <end position="1669"/>
    </location>
</feature>
<keyword evidence="6" id="KW-0511">Multifunctional enzyme</keyword>
<feature type="region of interest" description="Disordered" evidence="8">
    <location>
        <begin position="1669"/>
        <end position="1702"/>
    </location>
</feature>
<keyword evidence="2" id="KW-0596">Phosphopantetheine</keyword>
<dbReference type="InterPro" id="IPR016039">
    <property type="entry name" value="Thiolase-like"/>
</dbReference>
<keyword evidence="12" id="KW-1185">Reference proteome</keyword>
<dbReference type="InterPro" id="IPR036736">
    <property type="entry name" value="ACP-like_sf"/>
</dbReference>
<dbReference type="InterPro" id="IPR036299">
    <property type="entry name" value="Polyketide_synth_docking_sf"/>
</dbReference>
<dbReference type="Pfam" id="PF22621">
    <property type="entry name" value="CurL-like_PKS_C"/>
    <property type="match status" value="1"/>
</dbReference>
<protein>
    <submittedName>
        <fullName evidence="11">Acyl transferase domain-containing protein</fullName>
    </submittedName>
</protein>
<name>A0A1I2E980_9ACTN</name>
<dbReference type="PANTHER" id="PTHR43775:SF51">
    <property type="entry name" value="INACTIVE PHENOLPHTHIOCEROL SYNTHESIS POLYKETIDE SYNTHASE TYPE I PKS1-RELATED"/>
    <property type="match status" value="1"/>
</dbReference>
<feature type="compositionally biased region" description="Low complexity" evidence="8">
    <location>
        <begin position="1239"/>
        <end position="1251"/>
    </location>
</feature>
<reference evidence="11 12" key="1">
    <citation type="submission" date="2016-10" db="EMBL/GenBank/DDBJ databases">
        <authorList>
            <person name="de Groot N.N."/>
        </authorList>
    </citation>
    <scope>NUCLEOTIDE SEQUENCE [LARGE SCALE GENOMIC DNA]</scope>
    <source>
        <strain evidence="11 12">CGMCC 4.3510</strain>
    </source>
</reference>
<dbReference type="GO" id="GO:0031177">
    <property type="term" value="F:phosphopantetheine binding"/>
    <property type="evidence" value="ECO:0007669"/>
    <property type="project" value="InterPro"/>
</dbReference>
<dbReference type="InterPro" id="IPR001227">
    <property type="entry name" value="Ac_transferase_dom_sf"/>
</dbReference>
<dbReference type="GO" id="GO:0033068">
    <property type="term" value="P:macrolide biosynthetic process"/>
    <property type="evidence" value="ECO:0007669"/>
    <property type="project" value="UniProtKB-ARBA"/>
</dbReference>
<dbReference type="Gene3D" id="3.40.47.10">
    <property type="match status" value="1"/>
</dbReference>
<dbReference type="SMART" id="SM01294">
    <property type="entry name" value="PKS_PP_betabranch"/>
    <property type="match status" value="1"/>
</dbReference>
<dbReference type="Pfam" id="PF00550">
    <property type="entry name" value="PP-binding"/>
    <property type="match status" value="1"/>
</dbReference>
<dbReference type="InterPro" id="IPR016036">
    <property type="entry name" value="Malonyl_transacylase_ACP-bd"/>
</dbReference>
<dbReference type="SMART" id="SM00823">
    <property type="entry name" value="PKS_PP"/>
    <property type="match status" value="1"/>
</dbReference>
<dbReference type="GO" id="GO:0004315">
    <property type="term" value="F:3-oxoacyl-[acyl-carrier-protein] synthase activity"/>
    <property type="evidence" value="ECO:0007669"/>
    <property type="project" value="InterPro"/>
</dbReference>
<dbReference type="SMART" id="SM00825">
    <property type="entry name" value="PKS_KS"/>
    <property type="match status" value="1"/>
</dbReference>
<dbReference type="SUPFAM" id="SSF101173">
    <property type="entry name" value="Docking domain B of the erythromycin polyketide synthase (DEBS)"/>
    <property type="match status" value="1"/>
</dbReference>
<dbReference type="InterPro" id="IPR050091">
    <property type="entry name" value="PKS_NRPS_Biosynth_Enz"/>
</dbReference>
<dbReference type="Pfam" id="PF02801">
    <property type="entry name" value="Ketoacyl-synt_C"/>
    <property type="match status" value="1"/>
</dbReference>
<evidence type="ECO:0000259" key="10">
    <source>
        <dbReference type="PROSITE" id="PS52004"/>
    </source>
</evidence>
<dbReference type="InterPro" id="IPR020806">
    <property type="entry name" value="PKS_PP-bd"/>
</dbReference>
<evidence type="ECO:0000313" key="11">
    <source>
        <dbReference type="EMBL" id="SFE89512.1"/>
    </source>
</evidence>
<dbReference type="SUPFAM" id="SSF47336">
    <property type="entry name" value="ACP-like"/>
    <property type="match status" value="1"/>
</dbReference>
<evidence type="ECO:0000256" key="7">
    <source>
        <dbReference type="ARBA" id="ARBA00023315"/>
    </source>
</evidence>
<dbReference type="EMBL" id="FONG01000006">
    <property type="protein sequence ID" value="SFE89512.1"/>
    <property type="molecule type" value="Genomic_DNA"/>
</dbReference>
<dbReference type="Proteomes" id="UP000199323">
    <property type="component" value="Unassembled WGS sequence"/>
</dbReference>
<dbReference type="PROSITE" id="PS50075">
    <property type="entry name" value="CARRIER"/>
    <property type="match status" value="1"/>
</dbReference>
<dbReference type="Gene3D" id="3.30.70.3290">
    <property type="match status" value="1"/>
</dbReference>
<dbReference type="Pfam" id="PF00698">
    <property type="entry name" value="Acyl_transf_1"/>
    <property type="match status" value="1"/>
</dbReference>
<feature type="region of interest" description="Disordered" evidence="8">
    <location>
        <begin position="644"/>
        <end position="663"/>
    </location>
</feature>
<evidence type="ECO:0000256" key="3">
    <source>
        <dbReference type="ARBA" id="ARBA00022553"/>
    </source>
</evidence>
<dbReference type="InterPro" id="IPR018201">
    <property type="entry name" value="Ketoacyl_synth_AS"/>
</dbReference>
<dbReference type="PANTHER" id="PTHR43775">
    <property type="entry name" value="FATTY ACID SYNTHASE"/>
    <property type="match status" value="1"/>
</dbReference>
<dbReference type="InterPro" id="IPR016035">
    <property type="entry name" value="Acyl_Trfase/lysoPLipase"/>
</dbReference>
<dbReference type="InterPro" id="IPR020841">
    <property type="entry name" value="PKS_Beta-ketoAc_synthase_dom"/>
</dbReference>
<dbReference type="InterPro" id="IPR014031">
    <property type="entry name" value="Ketoacyl_synth_C"/>
</dbReference>
<keyword evidence="4 11" id="KW-0808">Transferase</keyword>
<organism evidence="11 12">
    <name type="scientific">Actinacidiphila alni</name>
    <dbReference type="NCBI Taxonomy" id="380248"/>
    <lineage>
        <taxon>Bacteria</taxon>
        <taxon>Bacillati</taxon>
        <taxon>Actinomycetota</taxon>
        <taxon>Actinomycetes</taxon>
        <taxon>Kitasatosporales</taxon>
        <taxon>Streptomycetaceae</taxon>
        <taxon>Actinacidiphila</taxon>
    </lineage>
</organism>
<dbReference type="SUPFAM" id="SSF53901">
    <property type="entry name" value="Thiolase-like"/>
    <property type="match status" value="1"/>
</dbReference>
<dbReference type="Gene3D" id="3.40.50.1820">
    <property type="entry name" value="alpha/beta hydrolase"/>
    <property type="match status" value="1"/>
</dbReference>
<feature type="region of interest" description="Disordered" evidence="8">
    <location>
        <begin position="463"/>
        <end position="500"/>
    </location>
</feature>
<proteinExistence type="predicted"/>
<sequence length="1702" mass="174700">MAGEDRLREYLKKATVDLGDARRRLAEAQAQTHEPIAVVGMSCRFPGAGSVDAYWDLLDQGRSAVLDEVPGGRFDLTPHVENDGVYTTRGAFLEDVAGWDAQFFGSSPQEALRMDPQQRLLMELTWEALEDAGTPPPSLAGSRTAVMVGFSDILQYLRLEQADEGQGVLRDPYGGQGGSASVVAGRLAYHFDLRGPAATLDTACSSSLVAVHQAGTALRRGECDLAVAGGAFLLLHTDMYVNACATSMLAPDGMCKTFDESADGYVLGEGAGVVVLERLSDAVRAGHRVHAVIRGSAVNQDGRSNGLTAPSRGAQVDVIRRALTAARATPDDIAYVEAHGSGTKLGDAIELGALTDVFGRRPEERPLHVGAVKTNIGHTQAAAGMAGLIKAVLALKHRTVPRNLNMTTPSETALAAGALRPAAGPRPLPADETLPQLVGVSSFGWCGTNAHVVLGAADGTGPASAPGAGVTVGGAEKAAGANDSDGGPSPREANALSGAAGSGAAFGAPELLPVSAADQDALGARLTALAGAAGGTGLGDLAYTLQSGRAGLEFRRAVVADDAAGAAAAMADGGPGVRRVKGRPKVAYLLPGTGDHYRGMARELHGTEPVFAAAVEECLGLAAERCGADLREALLGEVEQAPAGGGFMTRPGSGPDPADDPDSHAEIAHLSLFTVEYALARLLADRGVRPDLLIGYSLGEYVAATLAGVFELSDALGLVATRARLIEAAPAGRMLAVAADAERVAAELAACGAPVDVAAANGPTMTVVSGAPEAVETAARHLAEQGVAARQLRSAHPFHSALLAPAREALAAAVAAVPRQAPRVTVVSNVTGAPLTAEQAADPGYWADHLTSPVRFADGLAACAELGVDGYVELGPGQTLGGLLRQNDSGAAVTVLGTLPARWSAGGVCDDRTRLLETCGRLWELGVALDWAALRGDRPGTLVGLPNYPFQRTRYWPRTGTGTASTTAAAGTPGAVRPDDYCYAPSWQQDVTSPAPVAAEPTAPVLVFGEGDGTGSVGSRLADLLAADGAPVTEVVPGAGWRREGRRVVIDPADPEQYRRVVAEAQAGTEGPLRVVHLWSLREPARTPLFADDAELVRAVRLGFDSLLLTVQALAGPAAERGVRLLTVTAGAAQVHGGDCTAPDRALAHGFARIAHAEQPGTAWRGVDLDPASPAGLSAAHLAEEVAHRDWHPADPATTPSLIAWRSARRHLKDWRLVPLPAPPAGTDTTTSIAAGADRTSGTTPPAGTGRTADRTPANFVRADATTGATGPVDATGTVPAGADRTQDGTPGGSAGAFPVRADGAYLVTGGTRGLGLGVARELVRSGARRLALVGRTDLRAAAVAEPDGAAAQSLRDVAELEAAGAEVLLLTADVGEPAQLRAAVRACRERFGTLTGVLHAAGVAAGGMAVRLTPATARKVLAPKVLAMGPLAELVGPGTPAEQRPELIVLYSSAVSVFGGLGEGDYSAANTVLDAYGAALADAAAPATRVLSVAWGPWRHDAWQAEAGGGALAERVREHRAAYGFSEAGGNALLGRLAGAARGSLMAVRMPIAEGLREWAGLTDLDALVAAGTPADTERPRFPRPRLRTEFAAPRTELETVIADSWGRHLGIDGIGVHDPFFDLGGNSLVGMAMVADIEKRLDRRIAPAVLFEHPTVAAFAAALDGGTARPTATTTARDSGLARGERRRRARGAQPSTTRN</sequence>
<comment type="cofactor">
    <cofactor evidence="1">
        <name>pantetheine 4'-phosphate</name>
        <dbReference type="ChEBI" id="CHEBI:47942"/>
    </cofactor>
</comment>
<evidence type="ECO:0000313" key="12">
    <source>
        <dbReference type="Proteomes" id="UP000199323"/>
    </source>
</evidence>
<keyword evidence="5" id="KW-0045">Antibiotic biosynthesis</keyword>
<feature type="region of interest" description="Disordered" evidence="8">
    <location>
        <begin position="1219"/>
        <end position="1297"/>
    </location>
</feature>
<dbReference type="GO" id="GO:0004312">
    <property type="term" value="F:fatty acid synthase activity"/>
    <property type="evidence" value="ECO:0007669"/>
    <property type="project" value="TreeGrafter"/>
</dbReference>
<dbReference type="InterPro" id="IPR029058">
    <property type="entry name" value="AB_hydrolase_fold"/>
</dbReference>
<dbReference type="GO" id="GO:0006633">
    <property type="term" value="P:fatty acid biosynthetic process"/>
    <property type="evidence" value="ECO:0007669"/>
    <property type="project" value="InterPro"/>
</dbReference>
<dbReference type="Gene3D" id="3.40.50.720">
    <property type="entry name" value="NAD(P)-binding Rossmann-like Domain"/>
    <property type="match status" value="1"/>
</dbReference>
<accession>A0A1I2E980</accession>
<keyword evidence="7" id="KW-0012">Acyltransferase</keyword>
<keyword evidence="3" id="KW-0597">Phosphoprotein</keyword>
<dbReference type="Pfam" id="PF08659">
    <property type="entry name" value="KR"/>
    <property type="match status" value="1"/>
</dbReference>
<dbReference type="InterPro" id="IPR036291">
    <property type="entry name" value="NAD(P)-bd_dom_sf"/>
</dbReference>
<feature type="domain" description="Ketosynthase family 3 (KS3)" evidence="10">
    <location>
        <begin position="33"/>
        <end position="456"/>
    </location>
</feature>
<dbReference type="SMART" id="SM00827">
    <property type="entry name" value="PKS_AT"/>
    <property type="match status" value="1"/>
</dbReference>
<evidence type="ECO:0000256" key="4">
    <source>
        <dbReference type="ARBA" id="ARBA00022679"/>
    </source>
</evidence>
<dbReference type="InterPro" id="IPR015083">
    <property type="entry name" value="NorB/c/GfsB-D-like_docking"/>
</dbReference>
<dbReference type="SMART" id="SM00822">
    <property type="entry name" value="PKS_KR"/>
    <property type="match status" value="1"/>
</dbReference>
<feature type="compositionally biased region" description="Low complexity" evidence="8">
    <location>
        <begin position="1669"/>
        <end position="1679"/>
    </location>
</feature>
<dbReference type="InterPro" id="IPR057326">
    <property type="entry name" value="KR_dom"/>
</dbReference>
<dbReference type="PROSITE" id="PS00606">
    <property type="entry name" value="KS3_1"/>
    <property type="match status" value="1"/>
</dbReference>
<dbReference type="RefSeq" id="WP_093713493.1">
    <property type="nucleotide sequence ID" value="NZ_FONG01000006.1"/>
</dbReference>
<dbReference type="InterPro" id="IPR013968">
    <property type="entry name" value="PKS_KR"/>
</dbReference>
<dbReference type="InterPro" id="IPR014043">
    <property type="entry name" value="Acyl_transferase_dom"/>
</dbReference>
<dbReference type="STRING" id="380248.SAMN05216251_10698"/>
<dbReference type="SUPFAM" id="SSF52151">
    <property type="entry name" value="FabD/lysophospholipase-like"/>
    <property type="match status" value="1"/>
</dbReference>
<evidence type="ECO:0000256" key="8">
    <source>
        <dbReference type="SAM" id="MobiDB-lite"/>
    </source>
</evidence>
<dbReference type="Gene3D" id="3.40.366.10">
    <property type="entry name" value="Malonyl-Coenzyme A Acyl Carrier Protein, domain 2"/>
    <property type="match status" value="1"/>
</dbReference>
<evidence type="ECO:0000256" key="2">
    <source>
        <dbReference type="ARBA" id="ARBA00022450"/>
    </source>
</evidence>
<evidence type="ECO:0000256" key="5">
    <source>
        <dbReference type="ARBA" id="ARBA00023194"/>
    </source>
</evidence>
<dbReference type="Pfam" id="PF08990">
    <property type="entry name" value="Docking"/>
    <property type="match status" value="1"/>
</dbReference>
<dbReference type="PROSITE" id="PS52004">
    <property type="entry name" value="KS3_2"/>
    <property type="match status" value="1"/>
</dbReference>
<dbReference type="InterPro" id="IPR009081">
    <property type="entry name" value="PP-bd_ACP"/>
</dbReference>
<dbReference type="SUPFAM" id="SSF55048">
    <property type="entry name" value="Probable ACP-binding domain of malonyl-CoA ACP transacylase"/>
    <property type="match status" value="1"/>
</dbReference>
<dbReference type="CDD" id="cd00833">
    <property type="entry name" value="PKS"/>
    <property type="match status" value="1"/>
</dbReference>
<dbReference type="Pfam" id="PF00109">
    <property type="entry name" value="ketoacyl-synt"/>
    <property type="match status" value="1"/>
</dbReference>